<feature type="region of interest" description="Disordered" evidence="1">
    <location>
        <begin position="25"/>
        <end position="60"/>
    </location>
</feature>
<reference evidence="3 4" key="1">
    <citation type="submission" date="2020-05" db="EMBL/GenBank/DDBJ databases">
        <title>Genomic Encyclopedia of Type Strains, Phase IV (KMG-V): Genome sequencing to study the core and pangenomes of soil and plant-associated prokaryotes.</title>
        <authorList>
            <person name="Whitman W."/>
        </authorList>
    </citation>
    <scope>NUCLEOTIDE SEQUENCE [LARGE SCALE GENOMIC DNA]</scope>
    <source>
        <strain evidence="3 4">9A</strain>
    </source>
</reference>
<evidence type="ECO:0000313" key="4">
    <source>
        <dbReference type="Proteomes" id="UP000779507"/>
    </source>
</evidence>
<keyword evidence="3" id="KW-0255">Endonuclease</keyword>
<dbReference type="EMBL" id="JABSNP010000009">
    <property type="protein sequence ID" value="NRT19371.1"/>
    <property type="molecule type" value="Genomic_DNA"/>
</dbReference>
<sequence length="74" mass="8007">MQQILTRTTTFVLLALLATACAKTDDATPNPITTQPALTEHLTLGNPSGSTMDPGQPTNYLLSKSQYALSYHRD</sequence>
<dbReference type="Proteomes" id="UP000779507">
    <property type="component" value="Unassembled WGS sequence"/>
</dbReference>
<keyword evidence="2" id="KW-0732">Signal</keyword>
<evidence type="ECO:0000256" key="1">
    <source>
        <dbReference type="SAM" id="MobiDB-lite"/>
    </source>
</evidence>
<dbReference type="PROSITE" id="PS51257">
    <property type="entry name" value="PROKAR_LIPOPROTEIN"/>
    <property type="match status" value="1"/>
</dbReference>
<proteinExistence type="predicted"/>
<gene>
    <name evidence="3" type="ORF">HNP98_002200</name>
</gene>
<feature type="chain" id="PRO_5046836491" evidence="2">
    <location>
        <begin position="23"/>
        <end position="74"/>
    </location>
</feature>
<evidence type="ECO:0000256" key="2">
    <source>
        <dbReference type="SAM" id="SignalP"/>
    </source>
</evidence>
<dbReference type="RefSeq" id="WP_246275083.1">
    <property type="nucleotide sequence ID" value="NZ_JABSNP010000009.1"/>
</dbReference>
<keyword evidence="3" id="KW-0378">Hydrolase</keyword>
<feature type="compositionally biased region" description="Polar residues" evidence="1">
    <location>
        <begin position="45"/>
        <end position="60"/>
    </location>
</feature>
<keyword evidence="3" id="KW-0540">Nuclease</keyword>
<feature type="signal peptide" evidence="2">
    <location>
        <begin position="1"/>
        <end position="22"/>
    </location>
</feature>
<keyword evidence="4" id="KW-1185">Reference proteome</keyword>
<dbReference type="GO" id="GO:0004519">
    <property type="term" value="F:endonuclease activity"/>
    <property type="evidence" value="ECO:0007669"/>
    <property type="project" value="UniProtKB-KW"/>
</dbReference>
<name>A0ABX2FS96_9BACT</name>
<organism evidence="3 4">
    <name type="scientific">Hymenobacter caeli</name>
    <dbReference type="NCBI Taxonomy" id="2735894"/>
    <lineage>
        <taxon>Bacteria</taxon>
        <taxon>Pseudomonadati</taxon>
        <taxon>Bacteroidota</taxon>
        <taxon>Cytophagia</taxon>
        <taxon>Cytophagales</taxon>
        <taxon>Hymenobacteraceae</taxon>
        <taxon>Hymenobacter</taxon>
    </lineage>
</organism>
<evidence type="ECO:0000313" key="3">
    <source>
        <dbReference type="EMBL" id="NRT19371.1"/>
    </source>
</evidence>
<protein>
    <submittedName>
        <fullName evidence="3">DNA/RNA endonuclease G (NUC1)</fullName>
    </submittedName>
</protein>
<comment type="caution">
    <text evidence="3">The sequence shown here is derived from an EMBL/GenBank/DDBJ whole genome shotgun (WGS) entry which is preliminary data.</text>
</comment>
<accession>A0ABX2FS96</accession>